<evidence type="ECO:0000256" key="1">
    <source>
        <dbReference type="ARBA" id="ARBA00004604"/>
    </source>
</evidence>
<keyword evidence="6" id="KW-0687">Ribonucleoprotein</keyword>
<evidence type="ECO:0000256" key="6">
    <source>
        <dbReference type="RuleBase" id="RU368027"/>
    </source>
</evidence>
<feature type="compositionally biased region" description="Low complexity" evidence="7">
    <location>
        <begin position="42"/>
        <end position="52"/>
    </location>
</feature>
<feature type="region of interest" description="Disordered" evidence="7">
    <location>
        <begin position="35"/>
        <end position="70"/>
    </location>
</feature>
<organism evidence="8 9">
    <name type="scientific">Triticum turgidum subsp. durum</name>
    <name type="common">Durum wheat</name>
    <name type="synonym">Triticum durum</name>
    <dbReference type="NCBI Taxonomy" id="4567"/>
    <lineage>
        <taxon>Eukaryota</taxon>
        <taxon>Viridiplantae</taxon>
        <taxon>Streptophyta</taxon>
        <taxon>Embryophyta</taxon>
        <taxon>Tracheophyta</taxon>
        <taxon>Spermatophyta</taxon>
        <taxon>Magnoliopsida</taxon>
        <taxon>Liliopsida</taxon>
        <taxon>Poales</taxon>
        <taxon>Poaceae</taxon>
        <taxon>BOP clade</taxon>
        <taxon>Pooideae</taxon>
        <taxon>Triticodae</taxon>
        <taxon>Triticeae</taxon>
        <taxon>Triticinae</taxon>
        <taxon>Triticum</taxon>
    </lineage>
</organism>
<feature type="compositionally biased region" description="Acidic residues" evidence="7">
    <location>
        <begin position="58"/>
        <end position="70"/>
    </location>
</feature>
<keyword evidence="9" id="KW-1185">Reference proteome</keyword>
<evidence type="ECO:0000313" key="8">
    <source>
        <dbReference type="EMBL" id="VAI20044.1"/>
    </source>
</evidence>
<feature type="region of interest" description="Disordered" evidence="7">
    <location>
        <begin position="336"/>
        <end position="357"/>
    </location>
</feature>
<keyword evidence="3 6" id="KW-0690">Ribosome biogenesis</keyword>
<evidence type="ECO:0000256" key="7">
    <source>
        <dbReference type="SAM" id="MobiDB-lite"/>
    </source>
</evidence>
<dbReference type="AlphaFoldDB" id="A0A9R0TU08"/>
<keyword evidence="4 6" id="KW-0698">rRNA processing</keyword>
<dbReference type="InterPro" id="IPR009292">
    <property type="entry name" value="RRP36"/>
</dbReference>
<evidence type="ECO:0000256" key="2">
    <source>
        <dbReference type="ARBA" id="ARBA00009418"/>
    </source>
</evidence>
<dbReference type="PANTHER" id="PTHR21738:SF0">
    <property type="entry name" value="RIBOSOMAL RNA PROCESSING PROTEIN 36 HOMOLOG"/>
    <property type="match status" value="1"/>
</dbReference>
<dbReference type="GO" id="GO:0005730">
    <property type="term" value="C:nucleolus"/>
    <property type="evidence" value="ECO:0007669"/>
    <property type="project" value="UniProtKB-SubCell"/>
</dbReference>
<dbReference type="OMA" id="ERKEMPW"/>
<keyword evidence="5 6" id="KW-0539">Nucleus</keyword>
<accession>A0A9R0TU08</accession>
<evidence type="ECO:0000313" key="9">
    <source>
        <dbReference type="Proteomes" id="UP000324705"/>
    </source>
</evidence>
<comment type="similarity">
    <text evidence="2 6">Belongs to the RRP36 family.</text>
</comment>
<dbReference type="GO" id="GO:0030686">
    <property type="term" value="C:90S preribosome"/>
    <property type="evidence" value="ECO:0007669"/>
    <property type="project" value="TreeGrafter"/>
</dbReference>
<dbReference type="Proteomes" id="UP000324705">
    <property type="component" value="Chromosome 5A"/>
</dbReference>
<gene>
    <name evidence="8" type="ORF">TRITD_5Av1G179100</name>
</gene>
<feature type="compositionally biased region" description="Basic and acidic residues" evidence="7">
    <location>
        <begin position="341"/>
        <end position="357"/>
    </location>
</feature>
<comment type="subunit">
    <text evidence="6">Associates with 90S and pre-40S pre-ribosomal particles.</text>
</comment>
<comment type="subcellular location">
    <subcellularLocation>
        <location evidence="1 6">Nucleus</location>
        <location evidence="1 6">Nucleolus</location>
    </subcellularLocation>
</comment>
<reference evidence="8 9" key="1">
    <citation type="submission" date="2017-09" db="EMBL/GenBank/DDBJ databases">
        <authorList>
            <consortium name="International Durum Wheat Genome Sequencing Consortium (IDWGSC)"/>
            <person name="Milanesi L."/>
        </authorList>
    </citation>
    <scope>NUCLEOTIDE SEQUENCE [LARGE SCALE GENOMIC DNA]</scope>
    <source>
        <strain evidence="9">cv. Svevo</strain>
    </source>
</reference>
<sequence>MENQWESLHAPAHIAIFGLQWRVKRETQQQYLGCLDGSHRGTAPTSAAASTSSKRDPEDEPVSDSEESVDEEVKAQALAFSLTAARIRGTLTGGAFDPQQDVSSSLGSESESENDQLAERERKLERVLADVPFGELQRARADGSLAARGVSAAAAAQKKARRESRKRPMEISTNVRPPRLREVIQVPKKRGLLLFDLTSVPVLLFDPLVVRDPRFEPVYGAVDKEGFRKRYNFLFDHDLPAEKEKLQKSIKKLKDPNAIEEAKNQITWIDKQLRSNPQKNVESEILRGHIKKEREAAKAGKRPYYLKKSEIRERKLMDKYNELKETGKLDSFMEKRRKKNASKDHRFMPYRRDGGGA</sequence>
<feature type="region of interest" description="Disordered" evidence="7">
    <location>
        <begin position="93"/>
        <end position="120"/>
    </location>
</feature>
<dbReference type="GO" id="GO:0000462">
    <property type="term" value="P:maturation of SSU-rRNA from tricistronic rRNA transcript (SSU-rRNA, 5.8S rRNA, LSU-rRNA)"/>
    <property type="evidence" value="ECO:0007669"/>
    <property type="project" value="TreeGrafter"/>
</dbReference>
<evidence type="ECO:0000256" key="4">
    <source>
        <dbReference type="ARBA" id="ARBA00022552"/>
    </source>
</evidence>
<comment type="function">
    <text evidence="6">Component of the 90S pre-ribosome involved in the maturation of rRNAs. Required for early cleavages of the pre-RNAs in the 40S ribosomal subunit maturation pathway.</text>
</comment>
<proteinExistence type="inferred from homology"/>
<dbReference type="EMBL" id="LT934119">
    <property type="protein sequence ID" value="VAI20044.1"/>
    <property type="molecule type" value="Genomic_DNA"/>
</dbReference>
<dbReference type="Pfam" id="PF06102">
    <property type="entry name" value="RRP36"/>
    <property type="match status" value="1"/>
</dbReference>
<name>A0A9R0TU08_TRITD</name>
<dbReference type="PANTHER" id="PTHR21738">
    <property type="entry name" value="RIBOSOMAL RNA PROCESSING PROTEIN 36 HOMOLOG"/>
    <property type="match status" value="1"/>
</dbReference>
<evidence type="ECO:0000256" key="5">
    <source>
        <dbReference type="ARBA" id="ARBA00023242"/>
    </source>
</evidence>
<dbReference type="Gramene" id="TRITD5Av1G179100.1">
    <property type="protein sequence ID" value="TRITD5Av1G179100.1"/>
    <property type="gene ID" value="TRITD5Av1G179100"/>
</dbReference>
<evidence type="ECO:0000256" key="3">
    <source>
        <dbReference type="ARBA" id="ARBA00022517"/>
    </source>
</evidence>
<protein>
    <recommendedName>
        <fullName evidence="6">rRNA biogenesis protein RRP36</fullName>
    </recommendedName>
</protein>